<evidence type="ECO:0000256" key="3">
    <source>
        <dbReference type="PIRSR" id="PIRSR605502-1"/>
    </source>
</evidence>
<feature type="binding site" evidence="3">
    <location>
        <position position="55"/>
    </location>
    <ligand>
        <name>Mg(2+)</name>
        <dbReference type="ChEBI" id="CHEBI:18420"/>
        <label>1</label>
    </ligand>
</feature>
<evidence type="ECO:0000313" key="5">
    <source>
        <dbReference type="Proteomes" id="UP000199529"/>
    </source>
</evidence>
<comment type="cofactor">
    <cofactor evidence="3">
        <name>Mg(2+)</name>
        <dbReference type="ChEBI" id="CHEBI:18420"/>
    </cofactor>
    <text evidence="3">Binds 2 magnesium ions per subunit.</text>
</comment>
<dbReference type="PANTHER" id="PTHR16222:SF24">
    <property type="entry name" value="ADP-RIBOSYLHYDROLASE ARH3"/>
    <property type="match status" value="1"/>
</dbReference>
<dbReference type="Pfam" id="PF03747">
    <property type="entry name" value="ADP_ribosyl_GH"/>
    <property type="match status" value="1"/>
</dbReference>
<name>A0A1H3LW81_9PSEU</name>
<dbReference type="Proteomes" id="UP000199529">
    <property type="component" value="Unassembled WGS sequence"/>
</dbReference>
<evidence type="ECO:0000256" key="2">
    <source>
        <dbReference type="ARBA" id="ARBA00022801"/>
    </source>
</evidence>
<sequence>MNSTGPPPVHDRARGLFTGVGLGDAMGAAFEGQPSVTELALLEFERAHHQLRYTDDTALTIAVAEHLLERARRGGHLLDEGELATALACAWTREPWRGFADSAAATFERLDSGMPWRDAAVSVFRGQGSFGNGAAMRSAPVALAARSAHHAAELGRRAASVTHAHPDGQEGAAVQACSAYLALHHDGPLDPESFLEKLAHVIHEPEWVRRLHTVAAQLGNRDPHRAAEELGNDVRATHSVPLALWAFLAHAEAPVDVVRQCIRAGGDTDTIASMAAALAGALRGAAGWPQSWLRRIEGLTRLHDLGDRLARLSA</sequence>
<dbReference type="AlphaFoldDB" id="A0A1H3LW81"/>
<dbReference type="PANTHER" id="PTHR16222">
    <property type="entry name" value="ADP-RIBOSYLGLYCOHYDROLASE"/>
    <property type="match status" value="1"/>
</dbReference>
<keyword evidence="5" id="KW-1185">Reference proteome</keyword>
<keyword evidence="2 4" id="KW-0378">Hydrolase</keyword>
<accession>A0A1H3LW81</accession>
<proteinExistence type="inferred from homology"/>
<dbReference type="EMBL" id="FNOK01000032">
    <property type="protein sequence ID" value="SDY68065.1"/>
    <property type="molecule type" value="Genomic_DNA"/>
</dbReference>
<comment type="similarity">
    <text evidence="1">Belongs to the ADP-ribosylglycohydrolase family.</text>
</comment>
<dbReference type="InterPro" id="IPR050792">
    <property type="entry name" value="ADP-ribosylglycohydrolase"/>
</dbReference>
<dbReference type="InterPro" id="IPR005502">
    <property type="entry name" value="Ribosyl_crysJ1"/>
</dbReference>
<evidence type="ECO:0000313" key="4">
    <source>
        <dbReference type="EMBL" id="SDY68065.1"/>
    </source>
</evidence>
<dbReference type="GO" id="GO:0016787">
    <property type="term" value="F:hydrolase activity"/>
    <property type="evidence" value="ECO:0007669"/>
    <property type="project" value="UniProtKB-KW"/>
</dbReference>
<dbReference type="STRING" id="418495.SAMN05216215_103263"/>
<feature type="binding site" evidence="3">
    <location>
        <position position="270"/>
    </location>
    <ligand>
        <name>Mg(2+)</name>
        <dbReference type="ChEBI" id="CHEBI:18420"/>
        <label>1</label>
    </ligand>
</feature>
<organism evidence="4 5">
    <name type="scientific">Saccharopolyspora shandongensis</name>
    <dbReference type="NCBI Taxonomy" id="418495"/>
    <lineage>
        <taxon>Bacteria</taxon>
        <taxon>Bacillati</taxon>
        <taxon>Actinomycetota</taxon>
        <taxon>Actinomycetes</taxon>
        <taxon>Pseudonocardiales</taxon>
        <taxon>Pseudonocardiaceae</taxon>
        <taxon>Saccharopolyspora</taxon>
    </lineage>
</organism>
<feature type="binding site" evidence="3">
    <location>
        <position position="56"/>
    </location>
    <ligand>
        <name>Mg(2+)</name>
        <dbReference type="ChEBI" id="CHEBI:18420"/>
        <label>1</label>
    </ligand>
</feature>
<dbReference type="InterPro" id="IPR036705">
    <property type="entry name" value="Ribosyl_crysJ1_sf"/>
</dbReference>
<dbReference type="Gene3D" id="1.10.4080.10">
    <property type="entry name" value="ADP-ribosylation/Crystallin J1"/>
    <property type="match status" value="1"/>
</dbReference>
<gene>
    <name evidence="4" type="ORF">SAMN05216215_103263</name>
</gene>
<protein>
    <submittedName>
        <fullName evidence="4">Poly(ADP-ribose) glycohydrolase ARH3</fullName>
    </submittedName>
</protein>
<keyword evidence="3" id="KW-0479">Metal-binding</keyword>
<feature type="binding site" evidence="3">
    <location>
        <position position="54"/>
    </location>
    <ligand>
        <name>Mg(2+)</name>
        <dbReference type="ChEBI" id="CHEBI:18420"/>
        <label>1</label>
    </ligand>
</feature>
<dbReference type="GO" id="GO:0046872">
    <property type="term" value="F:metal ion binding"/>
    <property type="evidence" value="ECO:0007669"/>
    <property type="project" value="UniProtKB-KW"/>
</dbReference>
<keyword evidence="3" id="KW-0460">Magnesium</keyword>
<dbReference type="RefSeq" id="WP_218157495.1">
    <property type="nucleotide sequence ID" value="NZ_FNOK01000032.1"/>
</dbReference>
<reference evidence="5" key="1">
    <citation type="submission" date="2016-10" db="EMBL/GenBank/DDBJ databases">
        <authorList>
            <person name="Varghese N."/>
            <person name="Submissions S."/>
        </authorList>
    </citation>
    <scope>NUCLEOTIDE SEQUENCE [LARGE SCALE GENOMIC DNA]</scope>
    <source>
        <strain evidence="5">CGMCC 4.3530</strain>
    </source>
</reference>
<feature type="binding site" evidence="3">
    <location>
        <position position="269"/>
    </location>
    <ligand>
        <name>Mg(2+)</name>
        <dbReference type="ChEBI" id="CHEBI:18420"/>
        <label>1</label>
    </ligand>
</feature>
<dbReference type="SUPFAM" id="SSF101478">
    <property type="entry name" value="ADP-ribosylglycohydrolase"/>
    <property type="match status" value="1"/>
</dbReference>
<feature type="binding site" evidence="3">
    <location>
        <position position="267"/>
    </location>
    <ligand>
        <name>Mg(2+)</name>
        <dbReference type="ChEBI" id="CHEBI:18420"/>
        <label>1</label>
    </ligand>
</feature>
<evidence type="ECO:0000256" key="1">
    <source>
        <dbReference type="ARBA" id="ARBA00010702"/>
    </source>
</evidence>